<evidence type="ECO:0000256" key="6">
    <source>
        <dbReference type="ARBA" id="ARBA00022989"/>
    </source>
</evidence>
<dbReference type="PANTHER" id="PTHR30413:SF10">
    <property type="entry name" value="CAPSULE POLYSACCHARIDE EXPORT INNER-MEMBRANE PROTEIN CTRC"/>
    <property type="match status" value="1"/>
</dbReference>
<dbReference type="GO" id="GO:0005886">
    <property type="term" value="C:plasma membrane"/>
    <property type="evidence" value="ECO:0007669"/>
    <property type="project" value="UniProtKB-SubCell"/>
</dbReference>
<keyword evidence="3" id="KW-0813">Transport</keyword>
<protein>
    <submittedName>
        <fullName evidence="10">ABC-2 type transport system permease protein</fullName>
    </submittedName>
</protein>
<keyword evidence="11" id="KW-1185">Reference proteome</keyword>
<keyword evidence="7 8" id="KW-0472">Membrane</keyword>
<feature type="transmembrane region" description="Helical" evidence="8">
    <location>
        <begin position="121"/>
        <end position="143"/>
    </location>
</feature>
<accession>A0A7W7FRF7</accession>
<evidence type="ECO:0000259" key="9">
    <source>
        <dbReference type="Pfam" id="PF01061"/>
    </source>
</evidence>
<evidence type="ECO:0000256" key="3">
    <source>
        <dbReference type="ARBA" id="ARBA00022448"/>
    </source>
</evidence>
<feature type="transmembrane region" description="Helical" evidence="8">
    <location>
        <begin position="244"/>
        <end position="265"/>
    </location>
</feature>
<dbReference type="PANTHER" id="PTHR30413">
    <property type="entry name" value="INNER MEMBRANE TRANSPORT PERMEASE"/>
    <property type="match status" value="1"/>
</dbReference>
<dbReference type="GO" id="GO:0015920">
    <property type="term" value="P:lipopolysaccharide transport"/>
    <property type="evidence" value="ECO:0007669"/>
    <property type="project" value="TreeGrafter"/>
</dbReference>
<feature type="transmembrane region" description="Helical" evidence="8">
    <location>
        <begin position="43"/>
        <end position="66"/>
    </location>
</feature>
<organism evidence="10 11">
    <name type="scientific">Crossiella cryophila</name>
    <dbReference type="NCBI Taxonomy" id="43355"/>
    <lineage>
        <taxon>Bacteria</taxon>
        <taxon>Bacillati</taxon>
        <taxon>Actinomycetota</taxon>
        <taxon>Actinomycetes</taxon>
        <taxon>Pseudonocardiales</taxon>
        <taxon>Pseudonocardiaceae</taxon>
        <taxon>Crossiella</taxon>
    </lineage>
</organism>
<evidence type="ECO:0000313" key="10">
    <source>
        <dbReference type="EMBL" id="MBB4675127.1"/>
    </source>
</evidence>
<feature type="transmembrane region" description="Helical" evidence="8">
    <location>
        <begin position="182"/>
        <end position="201"/>
    </location>
</feature>
<dbReference type="EMBL" id="JACHMH010000001">
    <property type="protein sequence ID" value="MBB4675127.1"/>
    <property type="molecule type" value="Genomic_DNA"/>
</dbReference>
<name>A0A7W7FRF7_9PSEU</name>
<keyword evidence="4" id="KW-1003">Cell membrane</keyword>
<feature type="domain" description="ABC-2 type transporter transmembrane" evidence="9">
    <location>
        <begin position="29"/>
        <end position="234"/>
    </location>
</feature>
<dbReference type="AlphaFoldDB" id="A0A7W7FRF7"/>
<dbReference type="InterPro" id="IPR013525">
    <property type="entry name" value="ABC2_TM"/>
</dbReference>
<comment type="similarity">
    <text evidence="2">Belongs to the ABC-2 integral membrane protein family.</text>
</comment>
<sequence length="276" mass="31713">MNTARAYRSWGRAFADLRAGWNQRSLWGHLGWQDIKQGYRRSVLGPLWITISTGVMALAMGILFSALQNQPINFFLPYVTVGLVCWTFIANCVNEGANVFIANEGLIKQLPSPLTTHVFRLIWRQVLLFAHNFLIYFIMLAIFPQDLKWTVVYAIPAFVLIVLNGGWVALLTGIISTRFRDIPPIIGSVVLLLFYMTPIVWDFRILENHSNPLIADRAYLAQFNPFLHFIEIIRRPLLGQDQLFHHWMIVGIITVVGWAAALVLLRNYRARVSYWV</sequence>
<dbReference type="Pfam" id="PF01061">
    <property type="entry name" value="ABC2_membrane"/>
    <property type="match status" value="1"/>
</dbReference>
<keyword evidence="5 8" id="KW-0812">Transmembrane</keyword>
<comment type="caution">
    <text evidence="10">The sequence shown here is derived from an EMBL/GenBank/DDBJ whole genome shotgun (WGS) entry which is preliminary data.</text>
</comment>
<dbReference type="Proteomes" id="UP000533598">
    <property type="component" value="Unassembled WGS sequence"/>
</dbReference>
<feature type="transmembrane region" description="Helical" evidence="8">
    <location>
        <begin position="78"/>
        <end position="101"/>
    </location>
</feature>
<dbReference type="RefSeq" id="WP_312986588.1">
    <property type="nucleotide sequence ID" value="NZ_BAAAUI010000026.1"/>
</dbReference>
<evidence type="ECO:0000256" key="1">
    <source>
        <dbReference type="ARBA" id="ARBA00004651"/>
    </source>
</evidence>
<dbReference type="GO" id="GO:0140359">
    <property type="term" value="F:ABC-type transporter activity"/>
    <property type="evidence" value="ECO:0007669"/>
    <property type="project" value="InterPro"/>
</dbReference>
<proteinExistence type="inferred from homology"/>
<evidence type="ECO:0000256" key="7">
    <source>
        <dbReference type="ARBA" id="ARBA00023136"/>
    </source>
</evidence>
<evidence type="ECO:0000256" key="2">
    <source>
        <dbReference type="ARBA" id="ARBA00007783"/>
    </source>
</evidence>
<evidence type="ECO:0000256" key="8">
    <source>
        <dbReference type="SAM" id="Phobius"/>
    </source>
</evidence>
<keyword evidence="6 8" id="KW-1133">Transmembrane helix</keyword>
<evidence type="ECO:0000313" key="11">
    <source>
        <dbReference type="Proteomes" id="UP000533598"/>
    </source>
</evidence>
<evidence type="ECO:0000256" key="5">
    <source>
        <dbReference type="ARBA" id="ARBA00022692"/>
    </source>
</evidence>
<comment type="subcellular location">
    <subcellularLocation>
        <location evidence="1">Cell membrane</location>
        <topology evidence="1">Multi-pass membrane protein</topology>
    </subcellularLocation>
</comment>
<evidence type="ECO:0000256" key="4">
    <source>
        <dbReference type="ARBA" id="ARBA00022475"/>
    </source>
</evidence>
<gene>
    <name evidence="10" type="ORF">HNR67_001245</name>
</gene>
<feature type="transmembrane region" description="Helical" evidence="8">
    <location>
        <begin position="149"/>
        <end position="170"/>
    </location>
</feature>
<reference evidence="10 11" key="1">
    <citation type="submission" date="2020-08" db="EMBL/GenBank/DDBJ databases">
        <title>Sequencing the genomes of 1000 actinobacteria strains.</title>
        <authorList>
            <person name="Klenk H.-P."/>
        </authorList>
    </citation>
    <scope>NUCLEOTIDE SEQUENCE [LARGE SCALE GENOMIC DNA]</scope>
    <source>
        <strain evidence="10 11">DSM 44230</strain>
    </source>
</reference>